<evidence type="ECO:0000256" key="5">
    <source>
        <dbReference type="ARBA" id="ARBA00022618"/>
    </source>
</evidence>
<evidence type="ECO:0000256" key="3">
    <source>
        <dbReference type="ARBA" id="ARBA00004123"/>
    </source>
</evidence>
<keyword evidence="16" id="KW-0234">DNA repair</keyword>
<name>A0A9E7K9V6_9LILI</name>
<keyword evidence="6" id="KW-0540">Nuclease</keyword>
<evidence type="ECO:0000256" key="23">
    <source>
        <dbReference type="SAM" id="MobiDB-lite"/>
    </source>
</evidence>
<keyword evidence="11" id="KW-0378">Hydrolase</keyword>
<dbReference type="GO" id="GO:0004519">
    <property type="term" value="F:endonuclease activity"/>
    <property type="evidence" value="ECO:0007669"/>
    <property type="project" value="UniProtKB-KW"/>
</dbReference>
<dbReference type="GO" id="GO:0048476">
    <property type="term" value="C:Holliday junction resolvase complex"/>
    <property type="evidence" value="ECO:0007669"/>
    <property type="project" value="InterPro"/>
</dbReference>
<evidence type="ECO:0000256" key="17">
    <source>
        <dbReference type="ARBA" id="ARBA00023242"/>
    </source>
</evidence>
<comment type="subunit">
    <text evidence="21">Forms a heterodimer with MUS81.</text>
</comment>
<evidence type="ECO:0000313" key="25">
    <source>
        <dbReference type="Proteomes" id="UP001055439"/>
    </source>
</evidence>
<dbReference type="GO" id="GO:0006281">
    <property type="term" value="P:DNA repair"/>
    <property type="evidence" value="ECO:0007669"/>
    <property type="project" value="UniProtKB-KW"/>
</dbReference>
<dbReference type="GO" id="GO:0005634">
    <property type="term" value="C:nucleus"/>
    <property type="evidence" value="ECO:0007669"/>
    <property type="project" value="UniProtKB-SubCell"/>
</dbReference>
<keyword evidence="25" id="KW-1185">Reference proteome</keyword>
<evidence type="ECO:0000256" key="4">
    <source>
        <dbReference type="ARBA" id="ARBA00005313"/>
    </source>
</evidence>
<dbReference type="GO" id="GO:0006310">
    <property type="term" value="P:DNA recombination"/>
    <property type="evidence" value="ECO:0007669"/>
    <property type="project" value="UniProtKB-KW"/>
</dbReference>
<dbReference type="GO" id="GO:0046872">
    <property type="term" value="F:metal ion binding"/>
    <property type="evidence" value="ECO:0007669"/>
    <property type="project" value="UniProtKB-KW"/>
</dbReference>
<evidence type="ECO:0000256" key="18">
    <source>
        <dbReference type="ARBA" id="ARBA00023254"/>
    </source>
</evidence>
<evidence type="ECO:0000256" key="19">
    <source>
        <dbReference type="ARBA" id="ARBA00023306"/>
    </source>
</evidence>
<evidence type="ECO:0000256" key="15">
    <source>
        <dbReference type="ARBA" id="ARBA00023172"/>
    </source>
</evidence>
<evidence type="ECO:0000256" key="20">
    <source>
        <dbReference type="ARBA" id="ARBA00059712"/>
    </source>
</evidence>
<keyword evidence="19" id="KW-0131">Cell cycle</keyword>
<accession>A0A9E7K9V6</accession>
<dbReference type="PANTHER" id="PTHR21077">
    <property type="entry name" value="EME1 PROTEIN"/>
    <property type="match status" value="1"/>
</dbReference>
<feature type="compositionally biased region" description="Pro residues" evidence="23">
    <location>
        <begin position="1"/>
        <end position="10"/>
    </location>
</feature>
<dbReference type="PANTHER" id="PTHR21077:SF5">
    <property type="entry name" value="CROSSOVER JUNCTION ENDONUCLEASE MMS4"/>
    <property type="match status" value="1"/>
</dbReference>
<evidence type="ECO:0000256" key="13">
    <source>
        <dbReference type="ARBA" id="ARBA00022842"/>
    </source>
</evidence>
<keyword evidence="7" id="KW-0479">Metal-binding</keyword>
<sequence length="454" mass="50823">MDRRPLPPPAVAVDISSPSPSPRRPKKRQQLKPGGSGGPPPTLVVIDDDLTPQKADATRTPSFVAETPFSPGFAFDSDPSVVKCSLSRANFGNASSDKFAATSSFVQIVGASPLHGCCMAKEALLQTGNHSDDQDCMFDKEDFTGDQNCKGVIVDGRKNHKTEADERKKKLKEEKRHLLEERKRQKQQEKLKKEALKSEAAEAKKLEKERQKWEKGKFALKSILAEIDVKVIENGSVGGHLLTRFAEKGLSFRVTSNPVERSIMWKMNVPDHIAKVSEQNQYKNPSNASCWKCPPVEEILSKLTTHYSNVHSRQCIDEAELAEHVVGLTCSLANCQFRSRLETCLHWNQARAGYSLFIRLKALIAIPKVQPRHAVAIWKKYPTMRSLLNVYMDPNKSVHEKEFLLKDLMVTGIVGTEDRRLGEICSKRVYRVLMAQTGGIKTDDVEEGADFFHC</sequence>
<evidence type="ECO:0000256" key="22">
    <source>
        <dbReference type="SAM" id="Coils"/>
    </source>
</evidence>
<evidence type="ECO:0000256" key="12">
    <source>
        <dbReference type="ARBA" id="ARBA00022837"/>
    </source>
</evidence>
<keyword evidence="10" id="KW-0498">Mitosis</keyword>
<feature type="region of interest" description="Disordered" evidence="23">
    <location>
        <begin position="1"/>
        <end position="63"/>
    </location>
</feature>
<evidence type="ECO:0000256" key="10">
    <source>
        <dbReference type="ARBA" id="ARBA00022776"/>
    </source>
</evidence>
<keyword evidence="18" id="KW-0469">Meiosis</keyword>
<dbReference type="InterPro" id="IPR042530">
    <property type="entry name" value="EME1/EME2_C"/>
</dbReference>
<dbReference type="GO" id="GO:0016787">
    <property type="term" value="F:hydrolase activity"/>
    <property type="evidence" value="ECO:0007669"/>
    <property type="project" value="UniProtKB-KW"/>
</dbReference>
<comment type="similarity">
    <text evidence="4">Belongs to the EME1/MMS4 family.</text>
</comment>
<dbReference type="GO" id="GO:0051321">
    <property type="term" value="P:meiotic cell cycle"/>
    <property type="evidence" value="ECO:0007669"/>
    <property type="project" value="UniProtKB-KW"/>
</dbReference>
<keyword evidence="13" id="KW-0460">Magnesium</keyword>
<dbReference type="Gene3D" id="1.10.150.670">
    <property type="entry name" value="Crossover junction endonuclease EME1, DNA-binding domain"/>
    <property type="match status" value="1"/>
</dbReference>
<evidence type="ECO:0000256" key="9">
    <source>
        <dbReference type="ARBA" id="ARBA00022763"/>
    </source>
</evidence>
<keyword evidence="5" id="KW-0132">Cell division</keyword>
<dbReference type="AlphaFoldDB" id="A0A9E7K9V6"/>
<evidence type="ECO:0000256" key="16">
    <source>
        <dbReference type="ARBA" id="ARBA00023204"/>
    </source>
</evidence>
<evidence type="ECO:0000256" key="7">
    <source>
        <dbReference type="ARBA" id="ARBA00022723"/>
    </source>
</evidence>
<comment type="function">
    <text evidence="20">Interacts with MUS81 to form a DNA structure-specific endonuclease with substrate preference for branched DNA structures with a 5'-end at the branch nick. Typical substrates include 3'-flap structures, D-loops, replication forks, nicked Holliday junctions and also intact Holliday junctions with a reduced efficiency. May be required in mitosis for the processing of stalled or collapsed replication fork intermediates. Plays a role in DNA repair and in genotoxic stress-induced homologous recombination (HR) in somatic cells. Mediates a subset of meiotic recombination events that are insensitive to crossover interference.</text>
</comment>
<feature type="coiled-coil region" evidence="22">
    <location>
        <begin position="157"/>
        <end position="216"/>
    </location>
</feature>
<evidence type="ECO:0000256" key="14">
    <source>
        <dbReference type="ARBA" id="ARBA00023054"/>
    </source>
</evidence>
<keyword evidence="9" id="KW-0227">DNA damage</keyword>
<evidence type="ECO:0000256" key="21">
    <source>
        <dbReference type="ARBA" id="ARBA00066032"/>
    </source>
</evidence>
<dbReference type="Gene3D" id="3.40.50.10130">
    <property type="match status" value="1"/>
</dbReference>
<keyword evidence="8" id="KW-0255">Endonuclease</keyword>
<gene>
    <name evidence="24" type="ORF">MUK42_03978</name>
</gene>
<evidence type="ECO:0000256" key="6">
    <source>
        <dbReference type="ARBA" id="ARBA00022722"/>
    </source>
</evidence>
<dbReference type="EMBL" id="CP097508">
    <property type="protein sequence ID" value="URE09756.1"/>
    <property type="molecule type" value="Genomic_DNA"/>
</dbReference>
<dbReference type="OrthoDB" id="343092at2759"/>
<protein>
    <submittedName>
        <fullName evidence="24">ERCC4 domain</fullName>
    </submittedName>
</protein>
<dbReference type="Proteomes" id="UP001055439">
    <property type="component" value="Chromosome 6"/>
</dbReference>
<reference evidence="24" key="1">
    <citation type="submission" date="2022-05" db="EMBL/GenBank/DDBJ databases">
        <title>The Musa troglodytarum L. genome provides insights into the mechanism of non-climacteric behaviour and enrichment of carotenoids.</title>
        <authorList>
            <person name="Wang J."/>
        </authorList>
    </citation>
    <scope>NUCLEOTIDE SEQUENCE</scope>
    <source>
        <tissue evidence="24">Leaf</tissue>
    </source>
</reference>
<dbReference type="FunFam" id="1.10.150.670:FF:000007">
    <property type="entry name" value="Crossover junction endonuclease EME1B"/>
    <property type="match status" value="1"/>
</dbReference>
<organism evidence="24 25">
    <name type="scientific">Musa troglodytarum</name>
    <name type="common">fe'i banana</name>
    <dbReference type="NCBI Taxonomy" id="320322"/>
    <lineage>
        <taxon>Eukaryota</taxon>
        <taxon>Viridiplantae</taxon>
        <taxon>Streptophyta</taxon>
        <taxon>Embryophyta</taxon>
        <taxon>Tracheophyta</taxon>
        <taxon>Spermatophyta</taxon>
        <taxon>Magnoliopsida</taxon>
        <taxon>Liliopsida</taxon>
        <taxon>Zingiberales</taxon>
        <taxon>Musaceae</taxon>
        <taxon>Musa</taxon>
    </lineage>
</organism>
<keyword evidence="17" id="KW-0539">Nucleus</keyword>
<evidence type="ECO:0000256" key="11">
    <source>
        <dbReference type="ARBA" id="ARBA00022801"/>
    </source>
</evidence>
<proteinExistence type="inferred from homology"/>
<evidence type="ECO:0000313" key="24">
    <source>
        <dbReference type="EMBL" id="URE09756.1"/>
    </source>
</evidence>
<comment type="subcellular location">
    <subcellularLocation>
        <location evidence="3">Nucleus</location>
    </subcellularLocation>
</comment>
<evidence type="ECO:0000256" key="1">
    <source>
        <dbReference type="ARBA" id="ARBA00001913"/>
    </source>
</evidence>
<dbReference type="GO" id="GO:0051301">
    <property type="term" value="P:cell division"/>
    <property type="evidence" value="ECO:0007669"/>
    <property type="project" value="UniProtKB-KW"/>
</dbReference>
<comment type="cofactor">
    <cofactor evidence="2">
        <name>Mg(2+)</name>
        <dbReference type="ChEBI" id="CHEBI:18420"/>
    </cofactor>
</comment>
<comment type="cofactor">
    <cofactor evidence="1">
        <name>Ca(2+)</name>
        <dbReference type="ChEBI" id="CHEBI:29108"/>
    </cofactor>
</comment>
<evidence type="ECO:0000256" key="2">
    <source>
        <dbReference type="ARBA" id="ARBA00001946"/>
    </source>
</evidence>
<dbReference type="InterPro" id="IPR033310">
    <property type="entry name" value="Mms4/EME1/EME2"/>
</dbReference>
<keyword evidence="14 22" id="KW-0175">Coiled coil</keyword>
<keyword evidence="15" id="KW-0233">DNA recombination</keyword>
<dbReference type="Pfam" id="PF21292">
    <property type="entry name" value="EME1-MUS81_C"/>
    <property type="match status" value="1"/>
</dbReference>
<evidence type="ECO:0000256" key="8">
    <source>
        <dbReference type="ARBA" id="ARBA00022759"/>
    </source>
</evidence>
<keyword evidence="12" id="KW-0106">Calcium</keyword>